<name>A0A6A3K698_9STRA</name>
<dbReference type="AlphaFoldDB" id="A0A6A3K698"/>
<proteinExistence type="predicted"/>
<organism evidence="4 5">
    <name type="scientific">Phytophthora rubi</name>
    <dbReference type="NCBI Taxonomy" id="129364"/>
    <lineage>
        <taxon>Eukaryota</taxon>
        <taxon>Sar</taxon>
        <taxon>Stramenopiles</taxon>
        <taxon>Oomycota</taxon>
        <taxon>Peronosporomycetes</taxon>
        <taxon>Peronosporales</taxon>
        <taxon>Peronosporaceae</taxon>
        <taxon>Phytophthora</taxon>
    </lineage>
</organism>
<dbReference type="GO" id="GO:0005783">
    <property type="term" value="C:endoplasmic reticulum"/>
    <property type="evidence" value="ECO:0007669"/>
    <property type="project" value="TreeGrafter"/>
</dbReference>
<sequence length="260" mass="27566">MEIVEDVVARRGMVEIVEEVVVLLQRAGDFGERGGAAARRGVMVKIVGEVKGVVVLLLQQRDVTCRSNVDGAAAVRGGRAQVQRATGATLRAPSGTPSASCYWSELEILAKVVVPLLLQRDVTCRSSVDEAAAVRGGCAQAQRAADSPPPTDVPMMYYASVTVGDPKRVVLLQRNLTYAALGQQQAPDLHDEVQISYLPMLCVLALMFLNGASVGVYHGELLLLMNDIAALQPTVLVTVPRLVSGVYDTQGVDAVGGSRS</sequence>
<evidence type="ECO:0000256" key="1">
    <source>
        <dbReference type="ARBA" id="ARBA00022741"/>
    </source>
</evidence>
<evidence type="ECO:0000313" key="4">
    <source>
        <dbReference type="EMBL" id="KAE9003140.1"/>
    </source>
</evidence>
<keyword evidence="1" id="KW-0547">Nucleotide-binding</keyword>
<dbReference type="InterPro" id="IPR000873">
    <property type="entry name" value="AMP-dep_synth/lig_dom"/>
</dbReference>
<keyword evidence="2" id="KW-0067">ATP-binding</keyword>
<evidence type="ECO:0000259" key="3">
    <source>
        <dbReference type="Pfam" id="PF00501"/>
    </source>
</evidence>
<dbReference type="InterPro" id="IPR042099">
    <property type="entry name" value="ANL_N_sf"/>
</dbReference>
<dbReference type="Gene3D" id="3.40.50.12780">
    <property type="entry name" value="N-terminal domain of ligase-like"/>
    <property type="match status" value="1"/>
</dbReference>
<dbReference type="GO" id="GO:0004467">
    <property type="term" value="F:long-chain fatty acid-CoA ligase activity"/>
    <property type="evidence" value="ECO:0007669"/>
    <property type="project" value="TreeGrafter"/>
</dbReference>
<dbReference type="PANTHER" id="PTHR43272">
    <property type="entry name" value="LONG-CHAIN-FATTY-ACID--COA LIGASE"/>
    <property type="match status" value="1"/>
</dbReference>
<evidence type="ECO:0000256" key="2">
    <source>
        <dbReference type="ARBA" id="ARBA00022840"/>
    </source>
</evidence>
<dbReference type="GO" id="GO:0016020">
    <property type="term" value="C:membrane"/>
    <property type="evidence" value="ECO:0007669"/>
    <property type="project" value="TreeGrafter"/>
</dbReference>
<dbReference type="PANTHER" id="PTHR43272:SF33">
    <property type="entry name" value="AMP-BINDING DOMAIN-CONTAINING PROTEIN-RELATED"/>
    <property type="match status" value="1"/>
</dbReference>
<feature type="domain" description="AMP-dependent synthetase/ligase" evidence="3">
    <location>
        <begin position="136"/>
        <end position="246"/>
    </location>
</feature>
<dbReference type="Proteomes" id="UP000429607">
    <property type="component" value="Unassembled WGS sequence"/>
</dbReference>
<dbReference type="SUPFAM" id="SSF56801">
    <property type="entry name" value="Acetyl-CoA synthetase-like"/>
    <property type="match status" value="1"/>
</dbReference>
<dbReference type="EMBL" id="QXFV01001557">
    <property type="protein sequence ID" value="KAE9003140.1"/>
    <property type="molecule type" value="Genomic_DNA"/>
</dbReference>
<protein>
    <recommendedName>
        <fullName evidence="3">AMP-dependent synthetase/ligase domain-containing protein</fullName>
    </recommendedName>
</protein>
<evidence type="ECO:0000313" key="5">
    <source>
        <dbReference type="Proteomes" id="UP000429607"/>
    </source>
</evidence>
<reference evidence="4 5" key="1">
    <citation type="submission" date="2018-09" db="EMBL/GenBank/DDBJ databases">
        <title>Genomic investigation of the strawberry pathogen Phytophthora fragariae indicates pathogenicity is determined by transcriptional variation in three key races.</title>
        <authorList>
            <person name="Adams T.M."/>
            <person name="Armitage A.D."/>
            <person name="Sobczyk M.K."/>
            <person name="Bates H.J."/>
            <person name="Dunwell J.M."/>
            <person name="Nellist C.F."/>
            <person name="Harrison R.J."/>
        </authorList>
    </citation>
    <scope>NUCLEOTIDE SEQUENCE [LARGE SCALE GENOMIC DNA]</scope>
    <source>
        <strain evidence="4 5">SCRP249</strain>
    </source>
</reference>
<dbReference type="Pfam" id="PF00501">
    <property type="entry name" value="AMP-binding"/>
    <property type="match status" value="1"/>
</dbReference>
<comment type="caution">
    <text evidence="4">The sequence shown here is derived from an EMBL/GenBank/DDBJ whole genome shotgun (WGS) entry which is preliminary data.</text>
</comment>
<dbReference type="GO" id="GO:0005524">
    <property type="term" value="F:ATP binding"/>
    <property type="evidence" value="ECO:0007669"/>
    <property type="project" value="UniProtKB-KW"/>
</dbReference>
<accession>A0A6A3K698</accession>
<gene>
    <name evidence="4" type="ORF">PR001_g18058</name>
</gene>